<evidence type="ECO:0000259" key="1">
    <source>
        <dbReference type="Pfam" id="PF14372"/>
    </source>
</evidence>
<feature type="domain" description="hAT-like transposase RNase-H fold" evidence="1">
    <location>
        <begin position="6"/>
        <end position="88"/>
    </location>
</feature>
<evidence type="ECO:0000313" key="2">
    <source>
        <dbReference type="EMBL" id="KYP42703.1"/>
    </source>
</evidence>
<dbReference type="InterPro" id="IPR025525">
    <property type="entry name" value="hAT-like_transposase_RNase-H"/>
</dbReference>
<reference evidence="2" key="1">
    <citation type="journal article" date="2012" name="Nat. Biotechnol.">
        <title>Draft genome sequence of pigeonpea (Cajanus cajan), an orphan legume crop of resource-poor farmers.</title>
        <authorList>
            <person name="Varshney R.K."/>
            <person name="Chen W."/>
            <person name="Li Y."/>
            <person name="Bharti A.K."/>
            <person name="Saxena R.K."/>
            <person name="Schlueter J.A."/>
            <person name="Donoghue M.T."/>
            <person name="Azam S."/>
            <person name="Fan G."/>
            <person name="Whaley A.M."/>
            <person name="Farmer A.D."/>
            <person name="Sheridan J."/>
            <person name="Iwata A."/>
            <person name="Tuteja R."/>
            <person name="Penmetsa R.V."/>
            <person name="Wu W."/>
            <person name="Upadhyaya H.D."/>
            <person name="Yang S.P."/>
            <person name="Shah T."/>
            <person name="Saxena K.B."/>
            <person name="Michael T."/>
            <person name="McCombie W.R."/>
            <person name="Yang B."/>
            <person name="Zhang G."/>
            <person name="Yang H."/>
            <person name="Wang J."/>
            <person name="Spillane C."/>
            <person name="Cook D.R."/>
            <person name="May G.D."/>
            <person name="Xu X."/>
            <person name="Jackson S.A."/>
        </authorList>
    </citation>
    <scope>NUCLEOTIDE SEQUENCE [LARGE SCALE GENOMIC DNA]</scope>
</reference>
<organism evidence="2 3">
    <name type="scientific">Cajanus cajan</name>
    <name type="common">Pigeon pea</name>
    <name type="synonym">Cajanus indicus</name>
    <dbReference type="NCBI Taxonomy" id="3821"/>
    <lineage>
        <taxon>Eukaryota</taxon>
        <taxon>Viridiplantae</taxon>
        <taxon>Streptophyta</taxon>
        <taxon>Embryophyta</taxon>
        <taxon>Tracheophyta</taxon>
        <taxon>Spermatophyta</taxon>
        <taxon>Magnoliopsida</taxon>
        <taxon>eudicotyledons</taxon>
        <taxon>Gunneridae</taxon>
        <taxon>Pentapetalae</taxon>
        <taxon>rosids</taxon>
        <taxon>fabids</taxon>
        <taxon>Fabales</taxon>
        <taxon>Fabaceae</taxon>
        <taxon>Papilionoideae</taxon>
        <taxon>50 kb inversion clade</taxon>
        <taxon>NPAAA clade</taxon>
        <taxon>indigoferoid/millettioid clade</taxon>
        <taxon>Phaseoleae</taxon>
        <taxon>Cajanus</taxon>
    </lineage>
</organism>
<dbReference type="PANTHER" id="PTHR23272">
    <property type="entry name" value="BED FINGER-RELATED"/>
    <property type="match status" value="1"/>
</dbReference>
<accession>A0A151RJN2</accession>
<sequence>MTNLISGLSYPTSNRYFMQVWKIECLLWENAKSDDPTIKDMALNIMNKFSKYWDHYCDILSTGAILDQQIKFEAIQFCYSRIDPSTCDEKINI</sequence>
<dbReference type="GO" id="GO:0003677">
    <property type="term" value="F:DNA binding"/>
    <property type="evidence" value="ECO:0007669"/>
    <property type="project" value="InterPro"/>
</dbReference>
<dbReference type="Pfam" id="PF14372">
    <property type="entry name" value="hAT-like_RNase-H"/>
    <property type="match status" value="1"/>
</dbReference>
<gene>
    <name evidence="2" type="ORF">KK1_035891</name>
</gene>
<dbReference type="Proteomes" id="UP000075243">
    <property type="component" value="Unassembled WGS sequence"/>
</dbReference>
<name>A0A151RJN2_CAJCA</name>
<keyword evidence="3" id="KW-1185">Reference proteome</keyword>
<proteinExistence type="predicted"/>
<dbReference type="EMBL" id="KQ483704">
    <property type="protein sequence ID" value="KYP42703.1"/>
    <property type="molecule type" value="Genomic_DNA"/>
</dbReference>
<dbReference type="SUPFAM" id="SSF53098">
    <property type="entry name" value="Ribonuclease H-like"/>
    <property type="match status" value="1"/>
</dbReference>
<dbReference type="InterPro" id="IPR012337">
    <property type="entry name" value="RNaseH-like_sf"/>
</dbReference>
<dbReference type="PANTHER" id="PTHR23272:SF166">
    <property type="entry name" value="ZINC FINGER BED DOMAIN-CONTAINING PROTEIN RICESLEEPER 2-LIKE ISOFORM X1"/>
    <property type="match status" value="1"/>
</dbReference>
<evidence type="ECO:0000313" key="3">
    <source>
        <dbReference type="Proteomes" id="UP000075243"/>
    </source>
</evidence>
<protein>
    <recommendedName>
        <fullName evidence="1">hAT-like transposase RNase-H fold domain-containing protein</fullName>
    </recommendedName>
</protein>
<dbReference type="AlphaFoldDB" id="A0A151RJN2"/>
<dbReference type="Gramene" id="C.cajan_35946.t">
    <property type="protein sequence ID" value="C.cajan_35946.t.cds1"/>
    <property type="gene ID" value="C.cajan_35946"/>
</dbReference>